<evidence type="ECO:0000256" key="11">
    <source>
        <dbReference type="RuleBase" id="RU000488"/>
    </source>
</evidence>
<feature type="repeat" description="Solcar" evidence="10">
    <location>
        <begin position="120"/>
        <end position="201"/>
    </location>
</feature>
<evidence type="ECO:0000256" key="7">
    <source>
        <dbReference type="ARBA" id="ARBA00022989"/>
    </source>
</evidence>
<name>A0A6V7WCV6_MELEN</name>
<dbReference type="InterPro" id="IPR018108">
    <property type="entry name" value="MCP_transmembrane"/>
</dbReference>
<evidence type="ECO:0000256" key="3">
    <source>
        <dbReference type="ARBA" id="ARBA00022448"/>
    </source>
</evidence>
<evidence type="ECO:0000256" key="12">
    <source>
        <dbReference type="SAM" id="Phobius"/>
    </source>
</evidence>
<evidence type="ECO:0000256" key="9">
    <source>
        <dbReference type="ARBA" id="ARBA00023136"/>
    </source>
</evidence>
<dbReference type="EMBL" id="CAJEWN010000518">
    <property type="protein sequence ID" value="CAD2184814.1"/>
    <property type="molecule type" value="Genomic_DNA"/>
</dbReference>
<feature type="transmembrane region" description="Helical" evidence="12">
    <location>
        <begin position="72"/>
        <end position="97"/>
    </location>
</feature>
<evidence type="ECO:0000256" key="5">
    <source>
        <dbReference type="ARBA" id="ARBA00022737"/>
    </source>
</evidence>
<sequence>MFSVTPRLARKDGRTRLGAKCLGVSCRFFSKAKFYYSVFILGFVLISMGFYFCSLLNNLINPQYILINSVTVYFILLPSGFLAISILIIVDSLIVLLRKMSSTTKSQNVSNSQFKTPGYIKFLFGGLSGMGATLFVQPLDLVKNRMQLSGMQGKREYSSTFMQFVQLSKMRALLHCLSAGLARQATYTTTRLGLYSWLFEFCSHEGRSPSFAIKAGLGMTSGGIASLFGNPMELALVRMTADGRLPINERRNYKNVLDALIRVAREEGIVTLWRGCTPTVVRAMVVNAAQLATYSQAKQYLMSAGLNEGIQLHFCASMISGLATTAASMPVDIIKTRHI</sequence>
<protein>
    <submittedName>
        <fullName evidence="13">Uncharacterized protein</fullName>
    </submittedName>
</protein>
<comment type="subcellular location">
    <subcellularLocation>
        <location evidence="1">Mitochondrion inner membrane</location>
        <topology evidence="1">Multi-pass membrane protein</topology>
    </subcellularLocation>
</comment>
<dbReference type="Gene3D" id="1.50.40.10">
    <property type="entry name" value="Mitochondrial carrier domain"/>
    <property type="match status" value="1"/>
</dbReference>
<comment type="caution">
    <text evidence="13">The sequence shown here is derived from an EMBL/GenBank/DDBJ whole genome shotgun (WGS) entry which is preliminary data.</text>
</comment>
<feature type="repeat" description="Solcar" evidence="10">
    <location>
        <begin position="209"/>
        <end position="300"/>
    </location>
</feature>
<dbReference type="GO" id="GO:0005743">
    <property type="term" value="C:mitochondrial inner membrane"/>
    <property type="evidence" value="ECO:0007669"/>
    <property type="project" value="UniProtKB-SubCell"/>
</dbReference>
<proteinExistence type="inferred from homology"/>
<dbReference type="SUPFAM" id="SSF103506">
    <property type="entry name" value="Mitochondrial carrier"/>
    <property type="match status" value="1"/>
</dbReference>
<feature type="transmembrane region" description="Helical" evidence="12">
    <location>
        <begin position="34"/>
        <end position="52"/>
    </location>
</feature>
<evidence type="ECO:0000256" key="2">
    <source>
        <dbReference type="ARBA" id="ARBA00006375"/>
    </source>
</evidence>
<organism evidence="13 14">
    <name type="scientific">Meloidogyne enterolobii</name>
    <name type="common">Root-knot nematode worm</name>
    <name type="synonym">Meloidogyne mayaguensis</name>
    <dbReference type="NCBI Taxonomy" id="390850"/>
    <lineage>
        <taxon>Eukaryota</taxon>
        <taxon>Metazoa</taxon>
        <taxon>Ecdysozoa</taxon>
        <taxon>Nematoda</taxon>
        <taxon>Chromadorea</taxon>
        <taxon>Rhabditida</taxon>
        <taxon>Tylenchina</taxon>
        <taxon>Tylenchomorpha</taxon>
        <taxon>Tylenchoidea</taxon>
        <taxon>Meloidogynidae</taxon>
        <taxon>Meloidogyninae</taxon>
        <taxon>Meloidogyne</taxon>
    </lineage>
</organism>
<evidence type="ECO:0000313" key="14">
    <source>
        <dbReference type="Proteomes" id="UP000580250"/>
    </source>
</evidence>
<keyword evidence="3 11" id="KW-0813">Transport</keyword>
<evidence type="ECO:0000256" key="8">
    <source>
        <dbReference type="ARBA" id="ARBA00023128"/>
    </source>
</evidence>
<keyword evidence="8" id="KW-0496">Mitochondrion</keyword>
<dbReference type="InterPro" id="IPR023395">
    <property type="entry name" value="MCP_dom_sf"/>
</dbReference>
<evidence type="ECO:0000256" key="1">
    <source>
        <dbReference type="ARBA" id="ARBA00004448"/>
    </source>
</evidence>
<accession>A0A6V7WCV6</accession>
<dbReference type="PANTHER" id="PTHR45618">
    <property type="entry name" value="MITOCHONDRIAL DICARBOXYLATE CARRIER-RELATED"/>
    <property type="match status" value="1"/>
</dbReference>
<gene>
    <name evidence="13" type="ORF">MENT_LOCUS37192</name>
</gene>
<dbReference type="InterPro" id="IPR050391">
    <property type="entry name" value="Mito_Metabolite_Transporter"/>
</dbReference>
<comment type="similarity">
    <text evidence="2 11">Belongs to the mitochondrial carrier (TC 2.A.29) family.</text>
</comment>
<dbReference type="FunFam" id="1.50.40.10:FF:000009">
    <property type="entry name" value="Mitochondrial 2-oxoglutarate/malate carrier protein"/>
    <property type="match status" value="1"/>
</dbReference>
<dbReference type="Proteomes" id="UP000580250">
    <property type="component" value="Unassembled WGS sequence"/>
</dbReference>
<reference evidence="13 14" key="1">
    <citation type="submission" date="2020-08" db="EMBL/GenBank/DDBJ databases">
        <authorList>
            <person name="Koutsovoulos G."/>
            <person name="Danchin GJ E."/>
        </authorList>
    </citation>
    <scope>NUCLEOTIDE SEQUENCE [LARGE SCALE GENOMIC DNA]</scope>
</reference>
<feature type="transmembrane region" description="Helical" evidence="12">
    <location>
        <begin position="118"/>
        <end position="136"/>
    </location>
</feature>
<dbReference type="Pfam" id="PF00153">
    <property type="entry name" value="Mito_carr"/>
    <property type="match status" value="2"/>
</dbReference>
<evidence type="ECO:0000256" key="4">
    <source>
        <dbReference type="ARBA" id="ARBA00022692"/>
    </source>
</evidence>
<dbReference type="AlphaFoldDB" id="A0A6V7WCV6"/>
<dbReference type="PROSITE" id="PS50920">
    <property type="entry name" value="SOLCAR"/>
    <property type="match status" value="2"/>
</dbReference>
<keyword evidence="5" id="KW-0677">Repeat</keyword>
<keyword evidence="9 10" id="KW-0472">Membrane</keyword>
<evidence type="ECO:0000256" key="6">
    <source>
        <dbReference type="ARBA" id="ARBA00022792"/>
    </source>
</evidence>
<keyword evidence="6" id="KW-0999">Mitochondrion inner membrane</keyword>
<dbReference type="OrthoDB" id="448427at2759"/>
<evidence type="ECO:0000313" key="13">
    <source>
        <dbReference type="EMBL" id="CAD2184814.1"/>
    </source>
</evidence>
<keyword evidence="4 10" id="KW-0812">Transmembrane</keyword>
<evidence type="ECO:0000256" key="10">
    <source>
        <dbReference type="PROSITE-ProRule" id="PRU00282"/>
    </source>
</evidence>
<keyword evidence="7 12" id="KW-1133">Transmembrane helix</keyword>